<dbReference type="FunFam" id="3.40.630.30:FF:000060">
    <property type="entry name" value="Alpha-tubulin N-acetyltransferase 1"/>
    <property type="match status" value="1"/>
</dbReference>
<keyword evidence="2 6" id="KW-0168">Coated pit</keyword>
<keyword evidence="10" id="KW-1185">Reference proteome</keyword>
<keyword evidence="6" id="KW-0965">Cell junction</keyword>
<feature type="compositionally biased region" description="Basic and acidic residues" evidence="7">
    <location>
        <begin position="273"/>
        <end position="282"/>
    </location>
</feature>
<dbReference type="PANTHER" id="PTHR12327:SF0">
    <property type="entry name" value="ALPHA-TUBULIN N-ACETYLTRANSFERASE 1"/>
    <property type="match status" value="1"/>
</dbReference>
<evidence type="ECO:0000256" key="4">
    <source>
        <dbReference type="ARBA" id="ARBA00051998"/>
    </source>
</evidence>
<evidence type="ECO:0000256" key="3">
    <source>
        <dbReference type="ARBA" id="ARBA00023315"/>
    </source>
</evidence>
<dbReference type="GO" id="GO:0005737">
    <property type="term" value="C:cytoplasm"/>
    <property type="evidence" value="ECO:0007669"/>
    <property type="project" value="UniProtKB-SubCell"/>
</dbReference>
<comment type="catalytic activity">
    <reaction evidence="4 6">
        <text>L-lysyl-[alpha-tubulin] + acetyl-CoA = N(6)-acetyl-L-lysyl-[alpha-tubulin] + CoA + H(+)</text>
        <dbReference type="Rhea" id="RHEA:15277"/>
        <dbReference type="Rhea" id="RHEA-COMP:11278"/>
        <dbReference type="Rhea" id="RHEA-COMP:11279"/>
        <dbReference type="ChEBI" id="CHEBI:15378"/>
        <dbReference type="ChEBI" id="CHEBI:29969"/>
        <dbReference type="ChEBI" id="CHEBI:57287"/>
        <dbReference type="ChEBI" id="CHEBI:57288"/>
        <dbReference type="ChEBI" id="CHEBI:61930"/>
        <dbReference type="EC" id="2.3.1.108"/>
    </reaction>
</comment>
<organism evidence="9 10">
    <name type="scientific">Pelobates cultripes</name>
    <name type="common">Western spadefoot toad</name>
    <dbReference type="NCBI Taxonomy" id="61616"/>
    <lineage>
        <taxon>Eukaryota</taxon>
        <taxon>Metazoa</taxon>
        <taxon>Chordata</taxon>
        <taxon>Craniata</taxon>
        <taxon>Vertebrata</taxon>
        <taxon>Euteleostomi</taxon>
        <taxon>Amphibia</taxon>
        <taxon>Batrachia</taxon>
        <taxon>Anura</taxon>
        <taxon>Pelobatoidea</taxon>
        <taxon>Pelobatidae</taxon>
        <taxon>Pelobates</taxon>
    </lineage>
</organism>
<evidence type="ECO:0000313" key="10">
    <source>
        <dbReference type="Proteomes" id="UP001295444"/>
    </source>
</evidence>
<dbReference type="Gene3D" id="6.20.370.120">
    <property type="match status" value="1"/>
</dbReference>
<sequence>MEFDFDVHKIFLEPITKLDCTLNPSRRPLISSGEAQKQIVTVIDEIGKLSAKAQRLPAPITSASRMQSNKHHLYILKDCTPKTAGRGAVIGFLKVGYKKLFVLDHSGSHIEAEPLCILDFYIHESLQRNGFGKELFTFMLRAEQIEPQHLAIDRPSDKFLSFLRKHYNLRSTIPQVNNFVVFEGFFRDRRALLRKLPPKRAEGDIKPYSLSERDFLKQEEGLPWPFSQSPSSLNRAGSLGSSPTRAGSRPPPGEEDFVKSLRACRPHSLHRAANGEHEDPSQRRRTSSLTLRDSNLSRGLVAQKSGYSRHATPPLLTRGQTPADITENHTETEKRFNRGVVPEDSHHFCGNSQNNQLSPDVPRVTQKPSSSPPIQKAMGTFNHPIHERPRGHPHPDTSKYPWDKDSWTVLGPVLNAQWVKRKQELRGTRPW</sequence>
<dbReference type="GO" id="GO:0048666">
    <property type="term" value="P:neuron development"/>
    <property type="evidence" value="ECO:0007669"/>
    <property type="project" value="UniProtKB-UniRule"/>
</dbReference>
<dbReference type="GO" id="GO:0030424">
    <property type="term" value="C:axon"/>
    <property type="evidence" value="ECO:0007669"/>
    <property type="project" value="UniProtKB-SubCell"/>
</dbReference>
<dbReference type="EMBL" id="OW240920">
    <property type="protein sequence ID" value="CAH2314287.1"/>
    <property type="molecule type" value="Genomic_DNA"/>
</dbReference>
<feature type="binding site" evidence="6">
    <location>
        <begin position="156"/>
        <end position="165"/>
    </location>
    <ligand>
        <name>acetyl-CoA</name>
        <dbReference type="ChEBI" id="CHEBI:57288"/>
    </ligand>
</feature>
<dbReference type="EC" id="2.3.1.108" evidence="6"/>
<keyword evidence="6" id="KW-0206">Cytoskeleton</keyword>
<evidence type="ECO:0000313" key="9">
    <source>
        <dbReference type="EMBL" id="CAH2314287.1"/>
    </source>
</evidence>
<dbReference type="GO" id="GO:0019799">
    <property type="term" value="F:tubulin N-acetyltransferase activity"/>
    <property type="evidence" value="ECO:0007669"/>
    <property type="project" value="UniProtKB-UniRule"/>
</dbReference>
<dbReference type="InterPro" id="IPR007965">
    <property type="entry name" value="GNAT_ATAT"/>
</dbReference>
<feature type="region of interest" description="Disordered" evidence="7">
    <location>
        <begin position="224"/>
        <end position="257"/>
    </location>
</feature>
<evidence type="ECO:0000256" key="1">
    <source>
        <dbReference type="ARBA" id="ARBA00022679"/>
    </source>
</evidence>
<dbReference type="AlphaFoldDB" id="A0AAD1WJL5"/>
<dbReference type="GO" id="GO:0005905">
    <property type="term" value="C:clathrin-coated pit"/>
    <property type="evidence" value="ECO:0007669"/>
    <property type="project" value="UniProtKB-SubCell"/>
</dbReference>
<dbReference type="Proteomes" id="UP001295444">
    <property type="component" value="Chromosome 09"/>
</dbReference>
<keyword evidence="6" id="KW-0963">Cytoplasm</keyword>
<comment type="function">
    <text evidence="6">Specifically acetylates 'Lys-40' in alpha-tubulin on the lumenal side of microtubules. Promotes microtubule destabilization and accelerates microtubule dynamics; this activity may be independent of acetylation activity. Acetylates alpha-tubulin with a slow enzymatic rate, due to a catalytic site that is not optimized for acetyl transfer. Enters the microtubule through each end and diffuses quickly throughout the lumen of microtubules. Acetylates only long/old microtubules because of its slow acetylation rate since it does not have time to act on dynamically unstable microtubules before the enzyme is released. May be involved in neuron development.</text>
</comment>
<accession>A0AAD1WJL5</accession>
<feature type="compositionally biased region" description="Polar residues" evidence="7">
    <location>
        <begin position="226"/>
        <end position="245"/>
    </location>
</feature>
<comment type="function">
    <text evidence="5">Specifically acetylates 'Lys-40' in alpha-tubulin on the lumenal side of microtubules. Promotes microtubule destabilization and accelerates microtubule dynamics; this activity may be independent of acetylation activity. Acetylates alpha-tubulin with a slow enzymatic rate, due to a catalytic site that is not optimized for acetyl transfer. Enters the microtubule through each end and diffuses quickly throughout the lumen of microtubules. Acetylates only long/old microtubules because of its slow acetylation rate since it does not have time to act on dynamically unstable microtubules before the enzyme is released. Required for normal sperm flagellar function. Promotes directional cell locomotion and chemotaxis, through AP2A2-dependent acetylation of alpha-tubulin at clathrin-coated pits that are concentrated at the leading edge of migrating cells. May facilitate primary cilium assembly.</text>
</comment>
<comment type="similarity">
    <text evidence="6">Belongs to the acetyltransferase ATAT1 family.</text>
</comment>
<proteinExistence type="inferred from homology"/>
<evidence type="ECO:0000256" key="7">
    <source>
        <dbReference type="SAM" id="MobiDB-lite"/>
    </source>
</evidence>
<evidence type="ECO:0000256" key="2">
    <source>
        <dbReference type="ARBA" id="ARBA00023176"/>
    </source>
</evidence>
<keyword evidence="6" id="KW-0472">Membrane</keyword>
<feature type="region of interest" description="Disordered" evidence="7">
    <location>
        <begin position="269"/>
        <end position="324"/>
    </location>
</feature>
<keyword evidence="1 6" id="KW-0808">Transferase</keyword>
<dbReference type="GO" id="GO:0005874">
    <property type="term" value="C:microtubule"/>
    <property type="evidence" value="ECO:0007669"/>
    <property type="project" value="InterPro"/>
</dbReference>
<name>A0AAD1WJL5_PELCU</name>
<reference evidence="9" key="1">
    <citation type="submission" date="2022-03" db="EMBL/GenBank/DDBJ databases">
        <authorList>
            <person name="Alioto T."/>
            <person name="Alioto T."/>
            <person name="Gomez Garrido J."/>
        </authorList>
    </citation>
    <scope>NUCLEOTIDE SEQUENCE</scope>
</reference>
<feature type="binding site" evidence="6">
    <location>
        <begin position="120"/>
        <end position="133"/>
    </location>
    <ligand>
        <name>acetyl-CoA</name>
        <dbReference type="ChEBI" id="CHEBI:57288"/>
    </ligand>
</feature>
<keyword evidence="6" id="KW-0966">Cell projection</keyword>
<dbReference type="GO" id="GO:0005925">
    <property type="term" value="C:focal adhesion"/>
    <property type="evidence" value="ECO:0007669"/>
    <property type="project" value="UniProtKB-SubCell"/>
</dbReference>
<gene>
    <name evidence="6" type="primary">ATAT1</name>
    <name evidence="6" type="synonym">MEC17</name>
    <name evidence="9" type="ORF">PECUL_23A027027</name>
</gene>
<feature type="site" description="Crucial for catalytic activity" evidence="6">
    <location>
        <position position="54"/>
    </location>
</feature>
<dbReference type="InterPro" id="IPR038746">
    <property type="entry name" value="Atat"/>
</dbReference>
<evidence type="ECO:0000256" key="6">
    <source>
        <dbReference type="HAMAP-Rule" id="MF_03130"/>
    </source>
</evidence>
<feature type="domain" description="N-acetyltransferase" evidence="8">
    <location>
        <begin position="1"/>
        <end position="186"/>
    </location>
</feature>
<dbReference type="PANTHER" id="PTHR12327">
    <property type="entry name" value="ALPHA-TUBULIN N-ACETYLTRANSFERASE 1"/>
    <property type="match status" value="1"/>
</dbReference>
<dbReference type="Pfam" id="PF05301">
    <property type="entry name" value="Acetyltransf_16"/>
    <property type="match status" value="1"/>
</dbReference>
<feature type="region of interest" description="Disordered" evidence="7">
    <location>
        <begin position="343"/>
        <end position="379"/>
    </location>
</feature>
<dbReference type="Gene3D" id="3.40.630.30">
    <property type="match status" value="1"/>
</dbReference>
<evidence type="ECO:0000259" key="8">
    <source>
        <dbReference type="PROSITE" id="PS51730"/>
    </source>
</evidence>
<keyword evidence="3 6" id="KW-0012">Acyltransferase</keyword>
<feature type="compositionally biased region" description="Low complexity" evidence="7">
    <location>
        <begin position="287"/>
        <end position="298"/>
    </location>
</feature>
<comment type="subcellular location">
    <subcellularLocation>
        <location evidence="6">Cytoplasm</location>
    </subcellularLocation>
    <subcellularLocation>
        <location evidence="6">Membrane</location>
        <location evidence="6">Clathrin-coated pit</location>
    </subcellularLocation>
    <subcellularLocation>
        <location evidence="6">Cell junction</location>
        <location evidence="6">Focal adhesion</location>
    </subcellularLocation>
    <subcellularLocation>
        <location evidence="6">Cell projection</location>
        <location evidence="6">Axon</location>
    </subcellularLocation>
    <subcellularLocation>
        <location evidence="6">Cytoplasm</location>
        <location evidence="6">Cytoskeleton</location>
    </subcellularLocation>
    <subcellularLocation>
        <location evidence="6">Cytoplasm</location>
        <location evidence="6">Cytoskeleton</location>
        <location evidence="6">Spindle</location>
    </subcellularLocation>
</comment>
<evidence type="ECO:0000256" key="5">
    <source>
        <dbReference type="ARBA" id="ARBA00054822"/>
    </source>
</evidence>
<dbReference type="GO" id="GO:0005819">
    <property type="term" value="C:spindle"/>
    <property type="evidence" value="ECO:0007669"/>
    <property type="project" value="UniProtKB-SubCell"/>
</dbReference>
<dbReference type="PROSITE" id="PS51730">
    <property type="entry name" value="GNAT_ATAT"/>
    <property type="match status" value="1"/>
</dbReference>
<dbReference type="GO" id="GO:0070507">
    <property type="term" value="P:regulation of microtubule cytoskeleton organization"/>
    <property type="evidence" value="ECO:0007669"/>
    <property type="project" value="UniProtKB-UniRule"/>
</dbReference>
<protein>
    <recommendedName>
        <fullName evidence="6">Alpha-tubulin N-acetyltransferase 1</fullName>
        <shortName evidence="6">Alpha-TAT</shortName>
        <shortName evidence="6">Alpha-TAT1</shortName>
        <shortName evidence="6">TAT</shortName>
        <ecNumber evidence="6">2.3.1.108</ecNumber>
    </recommendedName>
    <alternativeName>
        <fullName evidence="6">Acetyltransferase mec-17 homolog</fullName>
    </alternativeName>
</protein>
<dbReference type="HAMAP" id="MF_03130">
    <property type="entry name" value="mec17"/>
    <property type="match status" value="1"/>
</dbReference>